<evidence type="ECO:0000256" key="1">
    <source>
        <dbReference type="ARBA" id="ARBA00010945"/>
    </source>
</evidence>
<evidence type="ECO:0000313" key="4">
    <source>
        <dbReference type="EMBL" id="MFC0318658.1"/>
    </source>
</evidence>
<dbReference type="InterPro" id="IPR043128">
    <property type="entry name" value="Rev_trsase/Diguanyl_cyclase"/>
</dbReference>
<dbReference type="SUPFAM" id="SSF56672">
    <property type="entry name" value="DNA/RNA polymerases"/>
    <property type="match status" value="1"/>
</dbReference>
<protein>
    <submittedName>
        <fullName evidence="4">DNA polymerase Y family protein</fullName>
    </submittedName>
</protein>
<gene>
    <name evidence="4" type="ORF">ACFFI0_10070</name>
</gene>
<dbReference type="CDD" id="cd03468">
    <property type="entry name" value="PolY_like"/>
    <property type="match status" value="1"/>
</dbReference>
<organism evidence="4 5">
    <name type="scientific">Olivibacter oleidegradans</name>
    <dbReference type="NCBI Taxonomy" id="760123"/>
    <lineage>
        <taxon>Bacteria</taxon>
        <taxon>Pseudomonadati</taxon>
        <taxon>Bacteroidota</taxon>
        <taxon>Sphingobacteriia</taxon>
        <taxon>Sphingobacteriales</taxon>
        <taxon>Sphingobacteriaceae</taxon>
        <taxon>Olivibacter</taxon>
    </lineage>
</organism>
<dbReference type="Gene3D" id="3.40.1170.60">
    <property type="match status" value="1"/>
</dbReference>
<accession>A0ABV6HL26</accession>
<dbReference type="Gene3D" id="3.30.70.270">
    <property type="match status" value="1"/>
</dbReference>
<dbReference type="InterPro" id="IPR001126">
    <property type="entry name" value="UmuC"/>
</dbReference>
<keyword evidence="2" id="KW-0227">DNA damage</keyword>
<evidence type="ECO:0000313" key="5">
    <source>
        <dbReference type="Proteomes" id="UP001589774"/>
    </source>
</evidence>
<sequence length="501" mass="57210">MMKRRFASIWFHHLTTDWMTVRRSVMKDVPFVFAAPVHGRMVICAANPVAEQQGVTRGMVVADAKAFLPSLQVIDERPRLSEKLLKAIGHWCIRFTPIVALDEPDGLILDISGCAHLWGGERKYLKTLVSRLKERGYDTRMAIADTIGTAWAIARFGKVKPIIESCDQLDALMPLPPIALRLEPHTLERLQRLGLKTVGSFAAMPRTVLRRRFGDTFLLRLGQALGYEDEFIVPLKPIVPYEERLPCLEPISTDKGIEFALQKLLENLCKRLSGEGKGLREALLKCHRIDGKMEQISIGTSHATANVPHLFNLFALKISQIEPALGIELFILEAPKTEDVDPVQESIWSSRTGLENTAVSELLDRLKSRDGSCEISRYLPDQHYWPERSVKEASSIKEKPIIDWPTDRPRPTRLLSTPEPITVTAPIPDYPPMLFRYKGKMHTIKKADGPERIEREWWMDKGEHRDYYYVEDEKGQRFWLYRSGHYGSSQSGQWFLHGFFA</sequence>
<dbReference type="PANTHER" id="PTHR35369:SF2">
    <property type="entry name" value="BLR3025 PROTEIN"/>
    <property type="match status" value="1"/>
</dbReference>
<dbReference type="PANTHER" id="PTHR35369">
    <property type="entry name" value="BLR3025 PROTEIN-RELATED"/>
    <property type="match status" value="1"/>
</dbReference>
<dbReference type="RefSeq" id="WP_341273592.1">
    <property type="nucleotide sequence ID" value="NZ_JBHLWO010000002.1"/>
</dbReference>
<feature type="domain" description="UmuC" evidence="3">
    <location>
        <begin position="13"/>
        <end position="152"/>
    </location>
</feature>
<proteinExistence type="inferred from homology"/>
<name>A0ABV6HL26_9SPHI</name>
<evidence type="ECO:0000256" key="2">
    <source>
        <dbReference type="ARBA" id="ARBA00022763"/>
    </source>
</evidence>
<comment type="caution">
    <text evidence="4">The sequence shown here is derived from an EMBL/GenBank/DDBJ whole genome shotgun (WGS) entry which is preliminary data.</text>
</comment>
<dbReference type="InterPro" id="IPR050356">
    <property type="entry name" value="SulA_CellDiv_inhibitor"/>
</dbReference>
<dbReference type="EMBL" id="JBHLWO010000002">
    <property type="protein sequence ID" value="MFC0318658.1"/>
    <property type="molecule type" value="Genomic_DNA"/>
</dbReference>
<evidence type="ECO:0000259" key="3">
    <source>
        <dbReference type="Pfam" id="PF00817"/>
    </source>
</evidence>
<keyword evidence="5" id="KW-1185">Reference proteome</keyword>
<comment type="similarity">
    <text evidence="1">Belongs to the DNA polymerase type-Y family.</text>
</comment>
<dbReference type="Pfam" id="PF00817">
    <property type="entry name" value="IMS"/>
    <property type="match status" value="1"/>
</dbReference>
<dbReference type="InterPro" id="IPR043502">
    <property type="entry name" value="DNA/RNA_pol_sf"/>
</dbReference>
<reference evidence="4 5" key="1">
    <citation type="submission" date="2024-09" db="EMBL/GenBank/DDBJ databases">
        <authorList>
            <person name="Sun Q."/>
            <person name="Mori K."/>
        </authorList>
    </citation>
    <scope>NUCLEOTIDE SEQUENCE [LARGE SCALE GENOMIC DNA]</scope>
    <source>
        <strain evidence="4 5">CCM 7765</strain>
    </source>
</reference>
<dbReference type="Proteomes" id="UP001589774">
    <property type="component" value="Unassembled WGS sequence"/>
</dbReference>